<evidence type="ECO:0000256" key="11">
    <source>
        <dbReference type="ARBA" id="ARBA00070174"/>
    </source>
</evidence>
<protein>
    <recommendedName>
        <fullName evidence="11 13">Cytochrome c oxidase subunit 6, mitochondrial</fullName>
    </recommendedName>
    <alternativeName>
        <fullName evidence="12 13">Cytochrome c oxidase polypeptide VI</fullName>
    </alternativeName>
</protein>
<comment type="subunit">
    <text evidence="13">Component of the cytochrome c oxidase (complex IV, CIV), a multisubunit enzyme composed of a catalytic core of 3 subunits and several supernumerary subunits.</text>
</comment>
<evidence type="ECO:0000313" key="15">
    <source>
        <dbReference type="Proteomes" id="UP001362899"/>
    </source>
</evidence>
<dbReference type="InterPro" id="IPR003204">
    <property type="entry name" value="Cyt_c_oxidase_su5A/6"/>
</dbReference>
<evidence type="ECO:0000256" key="5">
    <source>
        <dbReference type="ARBA" id="ARBA00022723"/>
    </source>
</evidence>
<evidence type="ECO:0000256" key="9">
    <source>
        <dbReference type="ARBA" id="ARBA00023128"/>
    </source>
</evidence>
<organism evidence="14 15">
    <name type="scientific">Starmerella bacillaris</name>
    <name type="common">Yeast</name>
    <name type="synonym">Candida zemplinina</name>
    <dbReference type="NCBI Taxonomy" id="1247836"/>
    <lineage>
        <taxon>Eukaryota</taxon>
        <taxon>Fungi</taxon>
        <taxon>Dikarya</taxon>
        <taxon>Ascomycota</taxon>
        <taxon>Saccharomycotina</taxon>
        <taxon>Dipodascomycetes</taxon>
        <taxon>Dipodascales</taxon>
        <taxon>Trichomonascaceae</taxon>
        <taxon>Starmerella</taxon>
    </lineage>
</organism>
<evidence type="ECO:0000256" key="2">
    <source>
        <dbReference type="ARBA" id="ARBA00004673"/>
    </source>
</evidence>
<dbReference type="GO" id="GO:0006123">
    <property type="term" value="P:mitochondrial electron transport, cytochrome c to oxygen"/>
    <property type="evidence" value="ECO:0007669"/>
    <property type="project" value="UniProtKB-UniRule"/>
</dbReference>
<name>A0AAV5RMU9_STABA</name>
<keyword evidence="10 13" id="KW-0472">Membrane</keyword>
<evidence type="ECO:0000313" key="14">
    <source>
        <dbReference type="EMBL" id="GMM52846.1"/>
    </source>
</evidence>
<keyword evidence="15" id="KW-1185">Reference proteome</keyword>
<dbReference type="GO" id="GO:0005743">
    <property type="term" value="C:mitochondrial inner membrane"/>
    <property type="evidence" value="ECO:0007669"/>
    <property type="project" value="UniProtKB-SubCell"/>
</dbReference>
<comment type="caution">
    <text evidence="14">The sequence shown here is derived from an EMBL/GenBank/DDBJ whole genome shotgun (WGS) entry which is preliminary data.</text>
</comment>
<dbReference type="PANTHER" id="PTHR14200">
    <property type="entry name" value="CYTOCHROME C OXIDASE POLYPEPTIDE"/>
    <property type="match status" value="1"/>
</dbReference>
<gene>
    <name evidence="14" type="ORF">DASB73_038090</name>
</gene>
<dbReference type="InterPro" id="IPR036545">
    <property type="entry name" value="Cyt_c_oxidase_su5A/6_sf"/>
</dbReference>
<dbReference type="GO" id="GO:0045277">
    <property type="term" value="C:respiratory chain complex IV"/>
    <property type="evidence" value="ECO:0007669"/>
    <property type="project" value="UniProtKB-UniRule"/>
</dbReference>
<evidence type="ECO:0000256" key="1">
    <source>
        <dbReference type="ARBA" id="ARBA00004443"/>
    </source>
</evidence>
<comment type="pathway">
    <text evidence="2 13">Energy metabolism; oxidative phosphorylation.</text>
</comment>
<proteinExistence type="inferred from homology"/>
<evidence type="ECO:0000256" key="3">
    <source>
        <dbReference type="ARBA" id="ARBA00007972"/>
    </source>
</evidence>
<sequence>MLSRLARAQAIKTSLRAPIYRSSAIRFYSDDSLSYDEFTSKYEKEFDGAYDTYEVQRILNNVFSYDLVPAPTVIERALLAARRVNDYATASRVFEALKHKVDSEAQYKAYLDELKETREELGVTLQEDLFKEEEK</sequence>
<keyword evidence="4 13" id="KW-0349">Heme</keyword>
<comment type="subcellular location">
    <subcellularLocation>
        <location evidence="1 13">Mitochondrion inner membrane</location>
        <topology evidence="1 13">Peripheral membrane protein</topology>
        <orientation evidence="1 13">Matrix side</orientation>
    </subcellularLocation>
</comment>
<keyword evidence="6 13" id="KW-0999">Mitochondrion inner membrane</keyword>
<evidence type="ECO:0000256" key="4">
    <source>
        <dbReference type="ARBA" id="ARBA00022617"/>
    </source>
</evidence>
<dbReference type="FunFam" id="1.25.40.40:FF:000001">
    <property type="entry name" value="Cytochrome c oxidase subunit VI"/>
    <property type="match status" value="1"/>
</dbReference>
<dbReference type="SUPFAM" id="SSF48479">
    <property type="entry name" value="Cytochrome c oxidase subunit E"/>
    <property type="match status" value="1"/>
</dbReference>
<keyword evidence="7 13" id="KW-0809">Transit peptide</keyword>
<accession>A0AAV5RMU9</accession>
<keyword evidence="9 13" id="KW-0496">Mitochondrion</keyword>
<dbReference type="PANTHER" id="PTHR14200:SF11">
    <property type="entry name" value="CYTOCHROME C OXIDASE SUBUNIT 5A, MITOCHONDRIAL"/>
    <property type="match status" value="1"/>
</dbReference>
<evidence type="ECO:0000256" key="12">
    <source>
        <dbReference type="ARBA" id="ARBA00082700"/>
    </source>
</evidence>
<dbReference type="Pfam" id="PF02284">
    <property type="entry name" value="COX5A"/>
    <property type="match status" value="1"/>
</dbReference>
<evidence type="ECO:0000256" key="6">
    <source>
        <dbReference type="ARBA" id="ARBA00022792"/>
    </source>
</evidence>
<keyword evidence="8 13" id="KW-0408">Iron</keyword>
<dbReference type="EMBL" id="BTGC01000008">
    <property type="protein sequence ID" value="GMM52846.1"/>
    <property type="molecule type" value="Genomic_DNA"/>
</dbReference>
<evidence type="ECO:0000256" key="13">
    <source>
        <dbReference type="RuleBase" id="RU368103"/>
    </source>
</evidence>
<keyword evidence="5 13" id="KW-0479">Metal-binding</keyword>
<evidence type="ECO:0000256" key="8">
    <source>
        <dbReference type="ARBA" id="ARBA00023004"/>
    </source>
</evidence>
<dbReference type="Proteomes" id="UP001362899">
    <property type="component" value="Unassembled WGS sequence"/>
</dbReference>
<evidence type="ECO:0000256" key="7">
    <source>
        <dbReference type="ARBA" id="ARBA00022946"/>
    </source>
</evidence>
<comment type="similarity">
    <text evidence="3 13">Belongs to the cytochrome c oxidase subunit 5A family.</text>
</comment>
<comment type="function">
    <text evidence="13">Component of the cytochrome c oxidase, the last enzyme in the mitochondrial electron transport chain which drives oxidative phosphorylation. The respiratory chain contains 3 multisubunit complexes succinate dehydrogenase (complex II, CII), ubiquinol-cytochrome c oxidoreductase (cytochrome b-c1 complex, complex III, CIII) and cytochrome c oxidase (complex IV, CIV), that cooperate to transfer electrons derived from NADH and succinate to molecular oxygen, creating an electrochemical gradient over the inner membrane that drives transmembrane transport and the ATP synthase. Cytochrome c oxidase is the component of the respiratory chain that catalyzes the reduction of oxygen to water. Electrons originating from reduced cytochrome c in the intermembrane space (IMS) are transferred via the dinuclear copper A center (CU(A)) of subunit 2 and heme A of subunit 1 to the active site in subunit 1, a binuclear center (BNC) formed by heme A3 and copper B (CU(B)). The BNC reduces molecular oxygen to 2 water molecules using 4 electrons from cytochrome c in the IMS and 4 protons from the mitochondrial matrix.</text>
</comment>
<reference evidence="14 15" key="1">
    <citation type="journal article" date="2023" name="Elife">
        <title>Identification of key yeast species and microbe-microbe interactions impacting larval growth of Drosophila in the wild.</title>
        <authorList>
            <person name="Mure A."/>
            <person name="Sugiura Y."/>
            <person name="Maeda R."/>
            <person name="Honda K."/>
            <person name="Sakurai N."/>
            <person name="Takahashi Y."/>
            <person name="Watada M."/>
            <person name="Katoh T."/>
            <person name="Gotoh A."/>
            <person name="Gotoh Y."/>
            <person name="Taniguchi I."/>
            <person name="Nakamura K."/>
            <person name="Hayashi T."/>
            <person name="Katayama T."/>
            <person name="Uemura T."/>
            <person name="Hattori Y."/>
        </authorList>
    </citation>
    <scope>NUCLEOTIDE SEQUENCE [LARGE SCALE GENOMIC DNA]</scope>
    <source>
        <strain evidence="14 15">SB-73</strain>
    </source>
</reference>
<dbReference type="GO" id="GO:0046872">
    <property type="term" value="F:metal ion binding"/>
    <property type="evidence" value="ECO:0007669"/>
    <property type="project" value="UniProtKB-UniRule"/>
</dbReference>
<evidence type="ECO:0000256" key="10">
    <source>
        <dbReference type="ARBA" id="ARBA00023136"/>
    </source>
</evidence>
<dbReference type="AlphaFoldDB" id="A0AAV5RMU9"/>
<dbReference type="Gene3D" id="1.25.40.40">
    <property type="entry name" value="Cytochrome c oxidase, subunit Va/VI"/>
    <property type="match status" value="1"/>
</dbReference>
<dbReference type="CDD" id="cd00923">
    <property type="entry name" value="Cyt_c_Oxidase_Va"/>
    <property type="match status" value="1"/>
</dbReference>